<dbReference type="InterPro" id="IPR031968">
    <property type="entry name" value="VASt"/>
</dbReference>
<dbReference type="InterPro" id="IPR039463">
    <property type="entry name" value="Sip3/Lam1_BAR"/>
</dbReference>
<gene>
    <name evidence="9" type="ORF">IWZ03DRAFT_15049</name>
</gene>
<evidence type="ECO:0000313" key="9">
    <source>
        <dbReference type="EMBL" id="KAK7523966.1"/>
    </source>
</evidence>
<dbReference type="PANTHER" id="PTHR14248">
    <property type="entry name" value="CYCLIN Y, ISOFORM A"/>
    <property type="match status" value="1"/>
</dbReference>
<feature type="domain" description="PH" evidence="7">
    <location>
        <begin position="312"/>
        <end position="413"/>
    </location>
</feature>
<dbReference type="PROSITE" id="PS50003">
    <property type="entry name" value="PH_DOMAIN"/>
    <property type="match status" value="1"/>
</dbReference>
<evidence type="ECO:0000259" key="8">
    <source>
        <dbReference type="PROSITE" id="PS51778"/>
    </source>
</evidence>
<feature type="transmembrane region" description="Helical" evidence="6">
    <location>
        <begin position="1156"/>
        <end position="1175"/>
    </location>
</feature>
<evidence type="ECO:0000256" key="1">
    <source>
        <dbReference type="ARBA" id="ARBA00004370"/>
    </source>
</evidence>
<protein>
    <recommendedName>
        <fullName evidence="11">Transcription factor SipA3</fullName>
    </recommendedName>
</protein>
<organism evidence="9 10">
    <name type="scientific">Phyllosticta citriasiana</name>
    <dbReference type="NCBI Taxonomy" id="595635"/>
    <lineage>
        <taxon>Eukaryota</taxon>
        <taxon>Fungi</taxon>
        <taxon>Dikarya</taxon>
        <taxon>Ascomycota</taxon>
        <taxon>Pezizomycotina</taxon>
        <taxon>Dothideomycetes</taxon>
        <taxon>Dothideomycetes incertae sedis</taxon>
        <taxon>Botryosphaeriales</taxon>
        <taxon>Phyllostictaceae</taxon>
        <taxon>Phyllosticta</taxon>
    </lineage>
</organism>
<evidence type="ECO:0000256" key="3">
    <source>
        <dbReference type="ARBA" id="ARBA00022989"/>
    </source>
</evidence>
<keyword evidence="4 6" id="KW-0472">Membrane</keyword>
<evidence type="ECO:0000256" key="5">
    <source>
        <dbReference type="SAM" id="MobiDB-lite"/>
    </source>
</evidence>
<dbReference type="Proteomes" id="UP001363622">
    <property type="component" value="Unassembled WGS sequence"/>
</dbReference>
<dbReference type="Gene3D" id="2.30.29.30">
    <property type="entry name" value="Pleckstrin-homology domain (PH domain)/Phosphotyrosine-binding domain (PTB)"/>
    <property type="match status" value="1"/>
</dbReference>
<dbReference type="SUPFAM" id="SSF103657">
    <property type="entry name" value="BAR/IMD domain-like"/>
    <property type="match status" value="1"/>
</dbReference>
<dbReference type="Gene3D" id="1.20.1270.60">
    <property type="entry name" value="Arfaptin homology (AH) domain/BAR domain"/>
    <property type="match status" value="1"/>
</dbReference>
<feature type="compositionally biased region" description="Gly residues" evidence="5">
    <location>
        <begin position="1398"/>
        <end position="1411"/>
    </location>
</feature>
<keyword evidence="2 6" id="KW-0812">Transmembrane</keyword>
<evidence type="ECO:0008006" key="11">
    <source>
        <dbReference type="Google" id="ProtNLM"/>
    </source>
</evidence>
<feature type="region of interest" description="Disordered" evidence="5">
    <location>
        <begin position="1397"/>
        <end position="1421"/>
    </location>
</feature>
<dbReference type="InterPro" id="IPR042067">
    <property type="entry name" value="Sip3_PH"/>
</dbReference>
<feature type="compositionally biased region" description="Polar residues" evidence="5">
    <location>
        <begin position="522"/>
        <end position="538"/>
    </location>
</feature>
<accession>A0ABR1L059</accession>
<dbReference type="Pfam" id="PF00169">
    <property type="entry name" value="PH"/>
    <property type="match status" value="1"/>
</dbReference>
<dbReference type="InterPro" id="IPR011993">
    <property type="entry name" value="PH-like_dom_sf"/>
</dbReference>
<proteinExistence type="predicted"/>
<keyword evidence="3 6" id="KW-1133">Transmembrane helix</keyword>
<sequence>MADEKPLMEPPSLTPVSKPLSLIPVILKEAALDSPTFRATVLHFGEQIDLIERWLDNYVKAASKLTSEVSSLESAFNAFITQSVPPQALSEAALDHDYTILAIRRYNEGAREFWMNTIRGLKRIDGTVVEPIRAFLQTDIRGLRDARRNLEASQKTFDQLIARYAGRKKSEEPSSLREDAFQLHEARKHYLKACMDFCVMAPQIRSALDKLLIRVTTERWKDMKMSRDATDKLFSQHNSEMERIRGWTREMEHGDRVFKRELHIARKQLEESAEASARPSRELDDYSISTVPYIGTHSSAAPLSPAKPIPEKSEKHGWLFERSITGKPARTVWVRRWFFIKHGIFGWLIHGARSGAVEESEKVGVLLCGVRPAFQEERRFCFEVKTKDRTNILQADTQAELTDWIATFEVAKRRALEDPASTEATATTSTDAAFAISPPVHPEFAAKAYGHLSHDSDEIGGLRQIDSLPLSGDRENVASRSSFDVSIGRRNVSGELERERESGRDHAARIIQKLDLHRKNAATPQLSATPSSPNPSTGGIASLISASHNMAVAPSNSQMLSMDTRAAAWPATSLAPSTLANPPAPTNLSKAAVILSGDRGIGFGRPDGGLPSGILANLWGSTNWGYINRLERGEVSRLSQQRAISQTSSPILKALSNEGTAPTDPEKSGLTALPEVSPTPAAARHRKTMSLSGSQDFAKAEPPRPSSSGGEEYPPWYPMPLRAQDAQFHLLFPNVLREDKVVMVFRATWNPNEQQEFPGRVYVTGSHIHFYSNYLGLVLITGVDLDSIDEVTAAPGRDCDFLFVHFKEGSRRDEFTRVTVKVFIEPLKLLQRRLNFLVQNCVADESLASEELVKRLIMMEGTESESPEMDSWDNMSNIDTPLEAPTRREPNDLRSGLRIDGNLFASETTLARKPTRFKLPARPVVYRPQGMVQLAVEREFEISAKALFHLMFGDKSAVFQTLYRARWPNTIIQGPWIQQNGGGRHKREFEYRLDSNSAPIAKDCQVIEVLNDHLCYVIADKKTPWYLPLSRDFFLVTRIVITHVAKSRCRMGIYGKVDWLKQVKVLPKIIERQALEDLDLEAQDLTDVIAGQVERLGSKSRTRKAVQIFGYVGQQAQTPRVVPQNLPPPSTAHPRVFKLVRRTLGSMLADVARAMAANYISTLIAWITALMTAMAKAFTAHTFLVGLLIASGTVNVIWSYRDTWSWWQNRRAASFMKRLGVGPDTVMSKAVYLRDVEDLWTNSSDAVFPDWSTAASGSSSSSSSSSSDGSAQIPFFDSTANATDFAEPQGCHATFVTLLRNPEFPSSSAFAFPSAVADPVFAPDSGGPGIAPSARSTALRLRRSRQNLALYRHDLLVAMRLVNRVEREVLQAEWENWLLDENVRCRRVGEIIRRRMEGMGGGSESSGGGSGDNDTEKEASEGVRAVREWWEEYCGDCKERLQRLEAKGARF</sequence>
<feature type="region of interest" description="Disordered" evidence="5">
    <location>
        <begin position="649"/>
        <end position="716"/>
    </location>
</feature>
<dbReference type="EMBL" id="JBBPHU010000001">
    <property type="protein sequence ID" value="KAK7523966.1"/>
    <property type="molecule type" value="Genomic_DNA"/>
</dbReference>
<evidence type="ECO:0000256" key="6">
    <source>
        <dbReference type="SAM" id="Phobius"/>
    </source>
</evidence>
<evidence type="ECO:0000256" key="2">
    <source>
        <dbReference type="ARBA" id="ARBA00022692"/>
    </source>
</evidence>
<dbReference type="SMART" id="SM00233">
    <property type="entry name" value="PH"/>
    <property type="match status" value="1"/>
</dbReference>
<dbReference type="InterPro" id="IPR001849">
    <property type="entry name" value="PH_domain"/>
</dbReference>
<evidence type="ECO:0000256" key="4">
    <source>
        <dbReference type="ARBA" id="ARBA00023136"/>
    </source>
</evidence>
<feature type="domain" description="VASt" evidence="8">
    <location>
        <begin position="931"/>
        <end position="1097"/>
    </location>
</feature>
<feature type="transmembrane region" description="Helical" evidence="6">
    <location>
        <begin position="1182"/>
        <end position="1200"/>
    </location>
</feature>
<dbReference type="Pfam" id="PF16016">
    <property type="entry name" value="VASt"/>
    <property type="match status" value="1"/>
</dbReference>
<name>A0ABR1L059_9PEZI</name>
<dbReference type="InterPro" id="IPR027267">
    <property type="entry name" value="AH/BAR_dom_sf"/>
</dbReference>
<dbReference type="CDD" id="cd07609">
    <property type="entry name" value="BAR_SIP3_fungi"/>
    <property type="match status" value="1"/>
</dbReference>
<comment type="caution">
    <text evidence="9">The sequence shown here is derived from an EMBL/GenBank/DDBJ whole genome shotgun (WGS) entry which is preliminary data.</text>
</comment>
<dbReference type="SUPFAM" id="SSF50729">
    <property type="entry name" value="PH domain-like"/>
    <property type="match status" value="1"/>
</dbReference>
<reference evidence="9 10" key="1">
    <citation type="submission" date="2024-04" db="EMBL/GenBank/DDBJ databases">
        <title>Phyllosticta paracitricarpa is synonymous to the EU quarantine fungus P. citricarpa based on phylogenomic analyses.</title>
        <authorList>
            <consortium name="Lawrence Berkeley National Laboratory"/>
            <person name="Van Ingen-Buijs V.A."/>
            <person name="Van Westerhoven A.C."/>
            <person name="Haridas S."/>
            <person name="Skiadas P."/>
            <person name="Martin F."/>
            <person name="Groenewald J.Z."/>
            <person name="Crous P.W."/>
            <person name="Seidl M.F."/>
        </authorList>
    </citation>
    <scope>NUCLEOTIDE SEQUENCE [LARGE SCALE GENOMIC DNA]</scope>
    <source>
        <strain evidence="9 10">CBS 123371</strain>
    </source>
</reference>
<evidence type="ECO:0000313" key="10">
    <source>
        <dbReference type="Proteomes" id="UP001363622"/>
    </source>
</evidence>
<dbReference type="CDD" id="cd13280">
    <property type="entry name" value="PH_SIP3"/>
    <property type="match status" value="1"/>
</dbReference>
<evidence type="ECO:0000259" key="7">
    <source>
        <dbReference type="PROSITE" id="PS50003"/>
    </source>
</evidence>
<comment type="subcellular location">
    <subcellularLocation>
        <location evidence="1">Membrane</location>
    </subcellularLocation>
</comment>
<dbReference type="Pfam" id="PF16746">
    <property type="entry name" value="BAR_3"/>
    <property type="match status" value="1"/>
</dbReference>
<dbReference type="PROSITE" id="PS51778">
    <property type="entry name" value="VAST"/>
    <property type="match status" value="1"/>
</dbReference>
<dbReference type="InterPro" id="IPR004148">
    <property type="entry name" value="BAR_dom"/>
</dbReference>
<keyword evidence="10" id="KW-1185">Reference proteome</keyword>
<feature type="region of interest" description="Disordered" evidence="5">
    <location>
        <begin position="515"/>
        <end position="538"/>
    </location>
</feature>